<dbReference type="InterPro" id="IPR051907">
    <property type="entry name" value="DoxX-like_oxidoreductase"/>
</dbReference>
<sequence>MFDALKNPLALAGRLLLASLFLPAGIGKLTGFAGTIAYISSAELPMPALAAAAALIVEIGGGAALITGAGTRIAALVLALFTLVASFVFHAYWAVPADQQYVTQLLFFKNIAVAGGLLTLAAWGAGTWSIDARMATNSRHR</sequence>
<evidence type="ECO:0000313" key="8">
    <source>
        <dbReference type="EMBL" id="MBC3812727.1"/>
    </source>
</evidence>
<evidence type="ECO:0000256" key="4">
    <source>
        <dbReference type="ARBA" id="ARBA00022692"/>
    </source>
</evidence>
<keyword evidence="3" id="KW-1003">Cell membrane</keyword>
<evidence type="ECO:0000256" key="6">
    <source>
        <dbReference type="ARBA" id="ARBA00023136"/>
    </source>
</evidence>
<feature type="transmembrane region" description="Helical" evidence="7">
    <location>
        <begin position="107"/>
        <end position="130"/>
    </location>
</feature>
<dbReference type="PANTHER" id="PTHR33452">
    <property type="entry name" value="OXIDOREDUCTASE CATD-RELATED"/>
    <property type="match status" value="1"/>
</dbReference>
<accession>A0ABR6XIW6</accession>
<keyword evidence="9" id="KW-1185">Reference proteome</keyword>
<evidence type="ECO:0000256" key="2">
    <source>
        <dbReference type="ARBA" id="ARBA00006679"/>
    </source>
</evidence>
<keyword evidence="4 7" id="KW-0812">Transmembrane</keyword>
<evidence type="ECO:0000256" key="3">
    <source>
        <dbReference type="ARBA" id="ARBA00022475"/>
    </source>
</evidence>
<comment type="subcellular location">
    <subcellularLocation>
        <location evidence="1">Cell membrane</location>
        <topology evidence="1">Multi-pass membrane protein</topology>
    </subcellularLocation>
</comment>
<evidence type="ECO:0000256" key="7">
    <source>
        <dbReference type="SAM" id="Phobius"/>
    </source>
</evidence>
<reference evidence="8 9" key="1">
    <citation type="submission" date="2020-08" db="EMBL/GenBank/DDBJ databases">
        <title>Novel species isolated from subtropical streams in China.</title>
        <authorList>
            <person name="Lu H."/>
        </authorList>
    </citation>
    <scope>NUCLEOTIDE SEQUENCE [LARGE SCALE GENOMIC DNA]</scope>
    <source>
        <strain evidence="8 9">CCTCC AB 2015119</strain>
    </source>
</reference>
<feature type="transmembrane region" description="Helical" evidence="7">
    <location>
        <begin position="46"/>
        <end position="66"/>
    </location>
</feature>
<evidence type="ECO:0000313" key="9">
    <source>
        <dbReference type="Proteomes" id="UP000637632"/>
    </source>
</evidence>
<feature type="transmembrane region" description="Helical" evidence="7">
    <location>
        <begin position="15"/>
        <end position="40"/>
    </location>
</feature>
<dbReference type="InterPro" id="IPR032808">
    <property type="entry name" value="DoxX"/>
</dbReference>
<comment type="caution">
    <text evidence="8">The sequence shown here is derived from an EMBL/GenBank/DDBJ whole genome shotgun (WGS) entry which is preliminary data.</text>
</comment>
<dbReference type="Pfam" id="PF07681">
    <property type="entry name" value="DoxX"/>
    <property type="match status" value="1"/>
</dbReference>
<comment type="similarity">
    <text evidence="2">Belongs to the DoxX family.</text>
</comment>
<dbReference type="Proteomes" id="UP000637632">
    <property type="component" value="Unassembled WGS sequence"/>
</dbReference>
<dbReference type="EMBL" id="JACOFT010000005">
    <property type="protein sequence ID" value="MBC3812727.1"/>
    <property type="molecule type" value="Genomic_DNA"/>
</dbReference>
<dbReference type="PANTHER" id="PTHR33452:SF1">
    <property type="entry name" value="INNER MEMBRANE PROTEIN YPHA-RELATED"/>
    <property type="match status" value="1"/>
</dbReference>
<protein>
    <submittedName>
        <fullName evidence="8">DoxX family protein</fullName>
    </submittedName>
</protein>
<proteinExistence type="inferred from homology"/>
<keyword evidence="6 7" id="KW-0472">Membrane</keyword>
<name>A0ABR6XIW6_9BURK</name>
<dbReference type="RefSeq" id="WP_190480582.1">
    <property type="nucleotide sequence ID" value="NZ_JACOFT010000005.1"/>
</dbReference>
<organism evidence="8 9">
    <name type="scientific">Undibacterium aquatile</name>
    <dbReference type="NCBI Taxonomy" id="1537398"/>
    <lineage>
        <taxon>Bacteria</taxon>
        <taxon>Pseudomonadati</taxon>
        <taxon>Pseudomonadota</taxon>
        <taxon>Betaproteobacteria</taxon>
        <taxon>Burkholderiales</taxon>
        <taxon>Oxalobacteraceae</taxon>
        <taxon>Undibacterium</taxon>
    </lineage>
</organism>
<evidence type="ECO:0000256" key="1">
    <source>
        <dbReference type="ARBA" id="ARBA00004651"/>
    </source>
</evidence>
<keyword evidence="5 7" id="KW-1133">Transmembrane helix</keyword>
<evidence type="ECO:0000256" key="5">
    <source>
        <dbReference type="ARBA" id="ARBA00022989"/>
    </source>
</evidence>
<feature type="transmembrane region" description="Helical" evidence="7">
    <location>
        <begin position="73"/>
        <end position="95"/>
    </location>
</feature>
<gene>
    <name evidence="8" type="ORF">H8K26_14865</name>
</gene>